<dbReference type="AlphaFoldDB" id="A0A1B9H2Y1"/>
<name>A0A1B9H2Y1_9TREE</name>
<protein>
    <submittedName>
        <fullName evidence="2">Uncharacterized protein</fullName>
    </submittedName>
</protein>
<evidence type="ECO:0000313" key="3">
    <source>
        <dbReference type="Proteomes" id="UP000092666"/>
    </source>
</evidence>
<evidence type="ECO:0000313" key="2">
    <source>
        <dbReference type="EMBL" id="OCF37631.1"/>
    </source>
</evidence>
<sequence>MENTLPTRWSRQETSTKNADVTKYQLFPKCQHCPEISRNLRPCDSFVELTQMDEAKKNDRPYNYLPAITKRDLNVTNRTENQWSCPEHTIRTAAEHQTVREWKAFHPDDGRSLAAHMSRQNQLVWPEIQNRPLGPGESEVATDRERTDNMIKSEQIRRYIDASLRAYKRPSDAVYFDRFSRYVSSAGIDSRAQLAYYTQARTWCDDTVIPSRLKATHKVAEPTVYIQAILDEPDLWHQSVGYRYKDGEMQPQDAHNAFMRAIRSTQESGEADNKKGLLDHVNNDMVRSANPLSAYSDVDSEDELVDMASSILSLGSQRSANSDFEPINDLIPESRRPSLTARRTVSSSSRTGPEFGYLARRVAEDAVTEE</sequence>
<keyword evidence="3" id="KW-1185">Reference proteome</keyword>
<proteinExistence type="predicted"/>
<reference evidence="3" key="2">
    <citation type="submission" date="2013-12" db="EMBL/GenBank/DDBJ databases">
        <title>Evolution of pathogenesis and genome organization in the Tremellales.</title>
        <authorList>
            <person name="Cuomo C."/>
            <person name="Litvintseva A."/>
            <person name="Heitman J."/>
            <person name="Chen Y."/>
            <person name="Sun S."/>
            <person name="Springer D."/>
            <person name="Dromer F."/>
            <person name="Young S."/>
            <person name="Zeng Q."/>
            <person name="Chapman S."/>
            <person name="Gujja S."/>
            <person name="Saif S."/>
            <person name="Birren B."/>
        </authorList>
    </citation>
    <scope>NUCLEOTIDE SEQUENCE [LARGE SCALE GENOMIC DNA]</scope>
    <source>
        <strain evidence="3">BCC8398</strain>
    </source>
</reference>
<feature type="region of interest" description="Disordered" evidence="1">
    <location>
        <begin position="323"/>
        <end position="356"/>
    </location>
</feature>
<feature type="compositionally biased region" description="Low complexity" evidence="1">
    <location>
        <begin position="338"/>
        <end position="351"/>
    </location>
</feature>
<organism evidence="2 3">
    <name type="scientific">Kwoniella heveanensis BCC8398</name>
    <dbReference type="NCBI Taxonomy" id="1296120"/>
    <lineage>
        <taxon>Eukaryota</taxon>
        <taxon>Fungi</taxon>
        <taxon>Dikarya</taxon>
        <taxon>Basidiomycota</taxon>
        <taxon>Agaricomycotina</taxon>
        <taxon>Tremellomycetes</taxon>
        <taxon>Tremellales</taxon>
        <taxon>Cryptococcaceae</taxon>
        <taxon>Kwoniella</taxon>
    </lineage>
</organism>
<gene>
    <name evidence="2" type="ORF">I316_00758</name>
</gene>
<dbReference type="EMBL" id="KV700122">
    <property type="protein sequence ID" value="OCF37631.1"/>
    <property type="molecule type" value="Genomic_DNA"/>
</dbReference>
<accession>A0A1B9H2Y1</accession>
<reference evidence="2 3" key="1">
    <citation type="submission" date="2013-07" db="EMBL/GenBank/DDBJ databases">
        <title>The Genome Sequence of Cryptococcus heveanensis BCC8398.</title>
        <authorList>
            <consortium name="The Broad Institute Genome Sequencing Platform"/>
            <person name="Cuomo C."/>
            <person name="Litvintseva A."/>
            <person name="Chen Y."/>
            <person name="Heitman J."/>
            <person name="Sun S."/>
            <person name="Springer D."/>
            <person name="Dromer F."/>
            <person name="Young S.K."/>
            <person name="Zeng Q."/>
            <person name="Gargeya S."/>
            <person name="Fitzgerald M."/>
            <person name="Abouelleil A."/>
            <person name="Alvarado L."/>
            <person name="Berlin A.M."/>
            <person name="Chapman S.B."/>
            <person name="Dewar J."/>
            <person name="Goldberg J."/>
            <person name="Griggs A."/>
            <person name="Gujja S."/>
            <person name="Hansen M."/>
            <person name="Howarth C."/>
            <person name="Imamovic A."/>
            <person name="Larimer J."/>
            <person name="McCowan C."/>
            <person name="Murphy C."/>
            <person name="Pearson M."/>
            <person name="Priest M."/>
            <person name="Roberts A."/>
            <person name="Saif S."/>
            <person name="Shea T."/>
            <person name="Sykes S."/>
            <person name="Wortman J."/>
            <person name="Nusbaum C."/>
            <person name="Birren B."/>
        </authorList>
    </citation>
    <scope>NUCLEOTIDE SEQUENCE [LARGE SCALE GENOMIC DNA]</scope>
    <source>
        <strain evidence="2 3">BCC8398</strain>
    </source>
</reference>
<dbReference type="Proteomes" id="UP000092666">
    <property type="component" value="Unassembled WGS sequence"/>
</dbReference>
<evidence type="ECO:0000256" key="1">
    <source>
        <dbReference type="SAM" id="MobiDB-lite"/>
    </source>
</evidence>